<accession>A0A8S5LWL4</accession>
<name>A0A8S5LWL4_9CAUD</name>
<organism evidence="1">
    <name type="scientific">Siphoviridae sp. ct3pR10</name>
    <dbReference type="NCBI Taxonomy" id="2826284"/>
    <lineage>
        <taxon>Viruses</taxon>
        <taxon>Duplodnaviria</taxon>
        <taxon>Heunggongvirae</taxon>
        <taxon>Uroviricota</taxon>
        <taxon>Caudoviricetes</taxon>
    </lineage>
</organism>
<proteinExistence type="predicted"/>
<sequence length="45" mass="5616">MNFRNSEFLPRGFLYPFFVNRCSWGYYNSLSSLCQWQKRYLIHFV</sequence>
<protein>
    <submittedName>
        <fullName evidence="1">Uncharacterized protein</fullName>
    </submittedName>
</protein>
<dbReference type="EMBL" id="BK014759">
    <property type="protein sequence ID" value="DAD74414.1"/>
    <property type="molecule type" value="Genomic_DNA"/>
</dbReference>
<reference evidence="1" key="1">
    <citation type="journal article" date="2021" name="Proc. Natl. Acad. Sci. U.S.A.">
        <title>A Catalog of Tens of Thousands of Viruses from Human Metagenomes Reveals Hidden Associations with Chronic Diseases.</title>
        <authorList>
            <person name="Tisza M.J."/>
            <person name="Buck C.B."/>
        </authorList>
    </citation>
    <scope>NUCLEOTIDE SEQUENCE</scope>
    <source>
        <strain evidence="1">Ct3pR10</strain>
    </source>
</reference>
<evidence type="ECO:0000313" key="1">
    <source>
        <dbReference type="EMBL" id="DAD74414.1"/>
    </source>
</evidence>